<comment type="caution">
    <text evidence="2">The sequence shown here is derived from an EMBL/GenBank/DDBJ whole genome shotgun (WGS) entry which is preliminary data.</text>
</comment>
<dbReference type="SUPFAM" id="SSF88697">
    <property type="entry name" value="PUA domain-like"/>
    <property type="match status" value="1"/>
</dbReference>
<evidence type="ECO:0000313" key="2">
    <source>
        <dbReference type="EMBL" id="KAL0568274.1"/>
    </source>
</evidence>
<sequence>MHIDDKKPADDDEDPYSLFFWAFAEGCTHLNELGVAYLAPNGDPLWFTIGKGSDNSDLIPTVYTLWKSPKLLPFLSTPKAVIPILVGGADLMIPGVVHHTPDLKEGQLVSVCEYERHEGVPTLSPLLAVGRMAVSSDQLAGDEKGKAVFEDVAIQTTETTDEQPAEVTDVANALEDLSTNDSPPTYTYTPDEISTLLHKSLLQALSTSLSQLPPSAFPIPSTQFNTSHILPARPNFPSLVTLPPLLPPLLSRPFHPTPFVRRTISFRTSRRIEEHGTFLVSLSFRYWINRDVPPSRSSVF</sequence>
<organism evidence="2 3">
    <name type="scientific">Marasmius crinis-equi</name>
    <dbReference type="NCBI Taxonomy" id="585013"/>
    <lineage>
        <taxon>Eukaryota</taxon>
        <taxon>Fungi</taxon>
        <taxon>Dikarya</taxon>
        <taxon>Basidiomycota</taxon>
        <taxon>Agaricomycotina</taxon>
        <taxon>Agaricomycetes</taxon>
        <taxon>Agaricomycetidae</taxon>
        <taxon>Agaricales</taxon>
        <taxon>Marasmiineae</taxon>
        <taxon>Marasmiaceae</taxon>
        <taxon>Marasmius</taxon>
    </lineage>
</organism>
<dbReference type="PANTHER" id="PTHR12217">
    <property type="entry name" value="EUKARYOTIC TRANSLATION INITIATION FACTOR 2D"/>
    <property type="match status" value="1"/>
</dbReference>
<dbReference type="PROSITE" id="PS50890">
    <property type="entry name" value="PUA"/>
    <property type="match status" value="1"/>
</dbReference>
<dbReference type="CDD" id="cd21156">
    <property type="entry name" value="PUA_eIF2d-like"/>
    <property type="match status" value="1"/>
</dbReference>
<dbReference type="InterPro" id="IPR039757">
    <property type="entry name" value="EIF2D"/>
</dbReference>
<name>A0ABR3EZD9_9AGAR</name>
<gene>
    <name evidence="2" type="ORF">V5O48_013717</name>
</gene>
<dbReference type="Gene3D" id="3.10.400.20">
    <property type="match status" value="1"/>
</dbReference>
<proteinExistence type="predicted"/>
<evidence type="ECO:0000259" key="1">
    <source>
        <dbReference type="Pfam" id="PF26292"/>
    </source>
</evidence>
<dbReference type="InterPro" id="IPR004521">
    <property type="entry name" value="Uncharacterised_CHP00451"/>
</dbReference>
<keyword evidence="3" id="KW-1185">Reference proteome</keyword>
<reference evidence="2 3" key="1">
    <citation type="submission" date="2024-02" db="EMBL/GenBank/DDBJ databases">
        <title>A draft genome for the cacao thread blight pathogen Marasmius crinis-equi.</title>
        <authorList>
            <person name="Cohen S.P."/>
            <person name="Baruah I.K."/>
            <person name="Amoako-Attah I."/>
            <person name="Bukari Y."/>
            <person name="Meinhardt L.W."/>
            <person name="Bailey B.A."/>
        </authorList>
    </citation>
    <scope>NUCLEOTIDE SEQUENCE [LARGE SCALE GENOMIC DNA]</scope>
    <source>
        <strain evidence="2 3">GH-76</strain>
    </source>
</reference>
<dbReference type="EMBL" id="JBAHYK010001377">
    <property type="protein sequence ID" value="KAL0568274.1"/>
    <property type="molecule type" value="Genomic_DNA"/>
</dbReference>
<feature type="domain" description="Eukaryotic translation initiation factor 2D-like PUA RNA-binding" evidence="1">
    <location>
        <begin position="72"/>
        <end position="148"/>
    </location>
</feature>
<dbReference type="InterPro" id="IPR048248">
    <property type="entry name" value="PUA_eIF2d-like"/>
</dbReference>
<dbReference type="InterPro" id="IPR015947">
    <property type="entry name" value="PUA-like_sf"/>
</dbReference>
<accession>A0ABR3EZD9</accession>
<dbReference type="Proteomes" id="UP001465976">
    <property type="component" value="Unassembled WGS sequence"/>
</dbReference>
<protein>
    <recommendedName>
        <fullName evidence="1">Eukaryotic translation initiation factor 2D-like PUA RNA-binding domain-containing protein</fullName>
    </recommendedName>
</protein>
<dbReference type="Pfam" id="PF26292">
    <property type="entry name" value="PUA_elF2D"/>
    <property type="match status" value="1"/>
</dbReference>
<dbReference type="NCBIfam" id="TIGR00451">
    <property type="entry name" value="unchar_dom_2"/>
    <property type="match status" value="1"/>
</dbReference>
<dbReference type="PANTHER" id="PTHR12217:SF4">
    <property type="entry name" value="EUKARYOTIC TRANSLATION INITIATION FACTOR 2D"/>
    <property type="match status" value="1"/>
</dbReference>
<evidence type="ECO:0000313" key="3">
    <source>
        <dbReference type="Proteomes" id="UP001465976"/>
    </source>
</evidence>